<dbReference type="Proteomes" id="UP000199230">
    <property type="component" value="Unassembled WGS sequence"/>
</dbReference>
<dbReference type="PANTHER" id="PTHR10704">
    <property type="entry name" value="CARBOHYDRATE SULFOTRANSFERASE"/>
    <property type="match status" value="1"/>
</dbReference>
<reference evidence="1 2" key="1">
    <citation type="submission" date="2016-10" db="EMBL/GenBank/DDBJ databases">
        <authorList>
            <person name="de Groot N.N."/>
        </authorList>
    </citation>
    <scope>NUCLEOTIDE SEQUENCE [LARGE SCALE GENOMIC DNA]</scope>
    <source>
        <strain evidence="1 2">APO</strain>
    </source>
</reference>
<dbReference type="AlphaFoldDB" id="A0A1H3PCC1"/>
<dbReference type="SUPFAM" id="SSF52540">
    <property type="entry name" value="P-loop containing nucleoside triphosphate hydrolases"/>
    <property type="match status" value="1"/>
</dbReference>
<dbReference type="Pfam" id="PF13469">
    <property type="entry name" value="Sulfotransfer_3"/>
    <property type="match status" value="1"/>
</dbReference>
<dbReference type="GO" id="GO:0001517">
    <property type="term" value="F:N-acetylglucosamine 6-O-sulfotransferase activity"/>
    <property type="evidence" value="ECO:0007669"/>
    <property type="project" value="TreeGrafter"/>
</dbReference>
<dbReference type="InterPro" id="IPR051135">
    <property type="entry name" value="Gal/GlcNAc/GalNAc_ST"/>
</dbReference>
<dbReference type="EMBL" id="FNPV01000006">
    <property type="protein sequence ID" value="SDY98727.1"/>
    <property type="molecule type" value="Genomic_DNA"/>
</dbReference>
<protein>
    <submittedName>
        <fullName evidence="1">Sulfotransferase family protein</fullName>
    </submittedName>
</protein>
<keyword evidence="2" id="KW-1185">Reference proteome</keyword>
<dbReference type="GO" id="GO:0006044">
    <property type="term" value="P:N-acetylglucosamine metabolic process"/>
    <property type="evidence" value="ECO:0007669"/>
    <property type="project" value="TreeGrafter"/>
</dbReference>
<dbReference type="Gene3D" id="3.40.50.300">
    <property type="entry name" value="P-loop containing nucleotide triphosphate hydrolases"/>
    <property type="match status" value="1"/>
</dbReference>
<dbReference type="InterPro" id="IPR027417">
    <property type="entry name" value="P-loop_NTPase"/>
</dbReference>
<keyword evidence="1" id="KW-0808">Transferase</keyword>
<dbReference type="GO" id="GO:0006790">
    <property type="term" value="P:sulfur compound metabolic process"/>
    <property type="evidence" value="ECO:0007669"/>
    <property type="project" value="TreeGrafter"/>
</dbReference>
<proteinExistence type="predicted"/>
<dbReference type="OrthoDB" id="9785185at2"/>
<evidence type="ECO:0000313" key="2">
    <source>
        <dbReference type="Proteomes" id="UP000199230"/>
    </source>
</evidence>
<dbReference type="RefSeq" id="WP_093313881.1">
    <property type="nucleotide sequence ID" value="NZ_FNPV01000006.1"/>
</dbReference>
<name>A0A1H3PCC1_9FIRM</name>
<sequence length="326" mass="38367">MTEKKFLFILGRGRSGTTLLSSILNANQEICIAPESLFIMNIYRKYRKKRIGFDKIDQLIEDIYAESRMESWSFTKKELRRNMVELIKDNRGVCLSEVIMEVYRTQAKYDGKNQTLILGDKNPHYSLFPRELNELFPDAYWIHIVRDPRGTVASYKNVGFDYNHTGLLAARWNEYNKSILKYKDVKGSKYIMVKFEDLIENPQIVQRDILEFIGIGHNLDRKVKTKAHTHVSKLPWHSRVEEGFEDKRIHAWKKALTKEDIISIENICFQQMAMFDYAISENKCARNFNKRCLLVSRFSVAIEKLLFLFPLSVRAKIISLYRSITR</sequence>
<evidence type="ECO:0000313" key="1">
    <source>
        <dbReference type="EMBL" id="SDY98727.1"/>
    </source>
</evidence>
<gene>
    <name evidence="1" type="ORF">SAMN05192546_106134</name>
</gene>
<dbReference type="PANTHER" id="PTHR10704:SF44">
    <property type="entry name" value="LD35051P-RELATED"/>
    <property type="match status" value="1"/>
</dbReference>
<organism evidence="1 2">
    <name type="scientific">Tindallia californiensis</name>
    <dbReference type="NCBI Taxonomy" id="159292"/>
    <lineage>
        <taxon>Bacteria</taxon>
        <taxon>Bacillati</taxon>
        <taxon>Bacillota</taxon>
        <taxon>Clostridia</taxon>
        <taxon>Peptostreptococcales</taxon>
        <taxon>Tindalliaceae</taxon>
        <taxon>Tindallia</taxon>
    </lineage>
</organism>
<dbReference type="STRING" id="159292.SAMN05192546_106134"/>
<accession>A0A1H3PCC1</accession>